<organism evidence="3 4">
    <name type="scientific">Bradyrhizobium lablabi</name>
    <dbReference type="NCBI Taxonomy" id="722472"/>
    <lineage>
        <taxon>Bacteria</taxon>
        <taxon>Pseudomonadati</taxon>
        <taxon>Pseudomonadota</taxon>
        <taxon>Alphaproteobacteria</taxon>
        <taxon>Hyphomicrobiales</taxon>
        <taxon>Nitrobacteraceae</taxon>
        <taxon>Bradyrhizobium</taxon>
    </lineage>
</organism>
<dbReference type="InterPro" id="IPR054491">
    <property type="entry name" value="MGH1-like_GH"/>
</dbReference>
<evidence type="ECO:0000313" key="3">
    <source>
        <dbReference type="EMBL" id="SHJ81395.1"/>
    </source>
</evidence>
<evidence type="ECO:0000259" key="1">
    <source>
        <dbReference type="Pfam" id="PF14742"/>
    </source>
</evidence>
<gene>
    <name evidence="3" type="ORF">SAMN05444159_1572</name>
</gene>
<dbReference type="InterPro" id="IPR008928">
    <property type="entry name" value="6-hairpin_glycosidase_sf"/>
</dbReference>
<protein>
    <submittedName>
        <fullName evidence="3">Glycogen debranching enzyme (Alpha-1,6-glucosidase)</fullName>
    </submittedName>
</protein>
<proteinExistence type="predicted"/>
<evidence type="ECO:0000313" key="4">
    <source>
        <dbReference type="Proteomes" id="UP000189935"/>
    </source>
</evidence>
<dbReference type="Proteomes" id="UP000189935">
    <property type="component" value="Chromosome I"/>
</dbReference>
<dbReference type="InterPro" id="IPR012341">
    <property type="entry name" value="6hp_glycosidase-like_sf"/>
</dbReference>
<feature type="domain" description="Mannosylglycerate hydrolase MGH1-like glycoside hydrolase" evidence="2">
    <location>
        <begin position="314"/>
        <end position="616"/>
    </location>
</feature>
<dbReference type="SUPFAM" id="SSF48208">
    <property type="entry name" value="Six-hairpin glycosidases"/>
    <property type="match status" value="1"/>
</dbReference>
<dbReference type="InterPro" id="IPR032856">
    <property type="entry name" value="GDE_N_bis"/>
</dbReference>
<dbReference type="EMBL" id="LT670844">
    <property type="protein sequence ID" value="SHJ81395.1"/>
    <property type="molecule type" value="Genomic_DNA"/>
</dbReference>
<accession>A0A1M6MD69</accession>
<feature type="domain" description="Putative glycogen debranching enzyme N-terminal" evidence="1">
    <location>
        <begin position="38"/>
        <end position="229"/>
    </location>
</feature>
<dbReference type="Gene3D" id="1.50.10.10">
    <property type="match status" value="1"/>
</dbReference>
<reference evidence="3 4" key="1">
    <citation type="submission" date="2016-11" db="EMBL/GenBank/DDBJ databases">
        <authorList>
            <person name="Jaros S."/>
            <person name="Januszkiewicz K."/>
            <person name="Wedrychowicz H."/>
        </authorList>
    </citation>
    <scope>NUCLEOTIDE SEQUENCE [LARGE SCALE GENOMIC DNA]</scope>
    <source>
        <strain evidence="3 4">GAS499</strain>
    </source>
</reference>
<sequence length="733" mass="81726">MAAEVATDIMTIRTAEPVSEQPFYIPMTGPAARPRRSLKHDDTFIVLDSHGDIGASAGGPDGLFNADTRYLARLELLLDDLQPLLLGSNLRDDNSALMVDLTNPDIFRDGRIVLQKDMLHIVRTIFLWRGTAYQRIGFQNHGDRPVSFDVNLLFDNDFADLFEVRGERRPRRGTGSGKLVDPADVALEYLGLDGKLRTTVLHFDPRPTQLTVNEATYHLDLEPQQVCPLFVAASCNKPASFRPAPFFRGLLAHRREMRRSTAGAASIETSNNIFNEVLCQSMADLNMLMTETPQGRYPYAGIPWYSTTFGRDGIITAMQMLWIDPRVARGVLRRLAYYQAKTVDPLADAEPGKILHEMRGGEMAALREVPFALYYGSVDATPLFVLLAGLYVERTGDEATLAELWPSIEAALGWIDGYGDPDKDGFVEYRRASEQGLANQGWKDSYDAIFHADGRLAEGYIALAEVQGYVFAGKRLAARCAARLGKSDRAYQLEAEAKLLAARFEEAFWCDDLGSYALALDGDKEPCKVRTSNAGQLLFSGIVRADRARRVGADLMRPHFFSGWGIRTVARGEVRYNPMSYHNGSIWPHDNALIALGLARYGLKHSVEQVFEGLFDAAAYMDLRRLPELFCGFRREKRRGPTLYPVACAPQAWASATPFTLLEASLGLEFDAERGEIRLRNPRLPAFLNEVVMRDLRLGPSSVDLCVHRHGEEVSLEVLRTRGQIQVSIVLAQ</sequence>
<name>A0A1M6MD69_9BRAD</name>
<evidence type="ECO:0000259" key="2">
    <source>
        <dbReference type="Pfam" id="PF22422"/>
    </source>
</evidence>
<dbReference type="GO" id="GO:0005975">
    <property type="term" value="P:carbohydrate metabolic process"/>
    <property type="evidence" value="ECO:0007669"/>
    <property type="project" value="InterPro"/>
</dbReference>
<dbReference type="AlphaFoldDB" id="A0A1M6MD69"/>
<dbReference type="Pfam" id="PF14742">
    <property type="entry name" value="GDE_N_bis"/>
    <property type="match status" value="1"/>
</dbReference>
<dbReference type="RefSeq" id="WP_079537655.1">
    <property type="nucleotide sequence ID" value="NZ_LT670844.1"/>
</dbReference>
<dbReference type="Pfam" id="PF22422">
    <property type="entry name" value="MGH1-like_GH"/>
    <property type="match status" value="1"/>
</dbReference>
<dbReference type="OrthoDB" id="9759959at2"/>